<dbReference type="PANTHER" id="PTHR42718">
    <property type="entry name" value="MAJOR FACILITATOR SUPERFAMILY MULTIDRUG TRANSPORTER MFSC"/>
    <property type="match status" value="1"/>
</dbReference>
<dbReference type="GO" id="GO:0042910">
    <property type="term" value="F:xenobiotic transmembrane transporter activity"/>
    <property type="evidence" value="ECO:0007669"/>
    <property type="project" value="InterPro"/>
</dbReference>
<feature type="transmembrane region" description="Helical" evidence="8">
    <location>
        <begin position="333"/>
        <end position="352"/>
    </location>
</feature>
<dbReference type="GO" id="GO:1990961">
    <property type="term" value="P:xenobiotic detoxification by transmembrane export across the plasma membrane"/>
    <property type="evidence" value="ECO:0007669"/>
    <property type="project" value="InterPro"/>
</dbReference>
<feature type="transmembrane region" description="Helical" evidence="8">
    <location>
        <begin position="219"/>
        <end position="238"/>
    </location>
</feature>
<evidence type="ECO:0000256" key="7">
    <source>
        <dbReference type="ARBA" id="ARBA00023136"/>
    </source>
</evidence>
<keyword evidence="3 8" id="KW-0813">Transport</keyword>
<feature type="transmembrane region" description="Helical" evidence="8">
    <location>
        <begin position="358"/>
        <end position="383"/>
    </location>
</feature>
<keyword evidence="6 8" id="KW-1133">Transmembrane helix</keyword>
<evidence type="ECO:0000256" key="3">
    <source>
        <dbReference type="ARBA" id="ARBA00022448"/>
    </source>
</evidence>
<dbReference type="Pfam" id="PF07690">
    <property type="entry name" value="MFS_1"/>
    <property type="match status" value="1"/>
</dbReference>
<keyword evidence="4" id="KW-1003">Cell membrane</keyword>
<dbReference type="PROSITE" id="PS00216">
    <property type="entry name" value="SUGAR_TRANSPORT_1"/>
    <property type="match status" value="1"/>
</dbReference>
<dbReference type="EMBL" id="VLTJ01000002">
    <property type="protein sequence ID" value="TSH98941.1"/>
    <property type="molecule type" value="Genomic_DNA"/>
</dbReference>
<feature type="transmembrane region" description="Helical" evidence="8">
    <location>
        <begin position="64"/>
        <end position="86"/>
    </location>
</feature>
<dbReference type="PROSITE" id="PS50850">
    <property type="entry name" value="MFS"/>
    <property type="match status" value="1"/>
</dbReference>
<feature type="transmembrane region" description="Helical" evidence="8">
    <location>
        <begin position="300"/>
        <end position="321"/>
    </location>
</feature>
<dbReference type="InterPro" id="IPR005829">
    <property type="entry name" value="Sugar_transporter_CS"/>
</dbReference>
<feature type="transmembrane region" description="Helical" evidence="8">
    <location>
        <begin position="159"/>
        <end position="176"/>
    </location>
</feature>
<dbReference type="InterPro" id="IPR004812">
    <property type="entry name" value="Efflux_drug-R_Bcr/CmlA"/>
</dbReference>
<dbReference type="OrthoDB" id="9814303at2"/>
<feature type="region of interest" description="Disordered" evidence="9">
    <location>
        <begin position="1"/>
        <end position="62"/>
    </location>
</feature>
<dbReference type="GO" id="GO:0005886">
    <property type="term" value="C:plasma membrane"/>
    <property type="evidence" value="ECO:0007669"/>
    <property type="project" value="UniProtKB-SubCell"/>
</dbReference>
<proteinExistence type="inferred from homology"/>
<feature type="transmembrane region" description="Helical" evidence="8">
    <location>
        <begin position="98"/>
        <end position="118"/>
    </location>
</feature>
<feature type="domain" description="Major facilitator superfamily (MFS) profile" evidence="10">
    <location>
        <begin position="64"/>
        <end position="442"/>
    </location>
</feature>
<evidence type="ECO:0000259" key="10">
    <source>
        <dbReference type="PROSITE" id="PS50850"/>
    </source>
</evidence>
<dbReference type="InterPro" id="IPR036259">
    <property type="entry name" value="MFS_trans_sf"/>
</dbReference>
<dbReference type="PANTHER" id="PTHR42718:SF46">
    <property type="entry name" value="BLR6921 PROTEIN"/>
    <property type="match status" value="1"/>
</dbReference>
<evidence type="ECO:0000313" key="11">
    <source>
        <dbReference type="EMBL" id="TSH98941.1"/>
    </source>
</evidence>
<dbReference type="InterPro" id="IPR011701">
    <property type="entry name" value="MFS"/>
</dbReference>
<evidence type="ECO:0000256" key="4">
    <source>
        <dbReference type="ARBA" id="ARBA00022475"/>
    </source>
</evidence>
<feature type="transmembrane region" description="Helical" evidence="8">
    <location>
        <begin position="188"/>
        <end position="207"/>
    </location>
</feature>
<evidence type="ECO:0000256" key="2">
    <source>
        <dbReference type="ARBA" id="ARBA00006236"/>
    </source>
</evidence>
<dbReference type="InterPro" id="IPR020846">
    <property type="entry name" value="MFS_dom"/>
</dbReference>
<feature type="transmembrane region" description="Helical" evidence="8">
    <location>
        <begin position="130"/>
        <end position="153"/>
    </location>
</feature>
<dbReference type="RefSeq" id="WP_143946219.1">
    <property type="nucleotide sequence ID" value="NZ_BAABMB010000001.1"/>
</dbReference>
<feature type="transmembrane region" description="Helical" evidence="8">
    <location>
        <begin position="272"/>
        <end position="294"/>
    </location>
</feature>
<gene>
    <name evidence="11" type="ORF">FOZ76_00800</name>
</gene>
<sequence length="449" mass="44884">MSGPVRPPEGAAPSLGEDVAQRQVGAPTSGPARPPEGAAPSLGEDVAQRQAGTPTSAPARPRGVLPTLAASAALATFASSIILPALPAMAQAFGVSDAAMNAALSVFLLVFALAQLVAGPLADRVGRRPVILAGLCAFLAGSLVCATADSLAVLLVGRALQACGAAATAVLARAAARDLFEGAMLTRLLGLIMVVMAAAPGFSPLAGGVLAQGLGWRSAFYVVALYCLLLAWLYPRFVGETLPPARRRQLGPGPVVAGYATLLRDGRFVRPALAGALVYAGLFALFGSAPLILIQEYGHTVLQVGLFFAATVFVVFGAGTLAPRLAGRTGAPATLAVGLALTLLAGAALVAWTAPPFAAYVAAVCIFLFGMGLVSPVATAMALGPFGDRAGLASALLGFVQMASAAAGTALATSLALPRTQALGAVFAAAALLALGCHRRRPRAAPAAS</sequence>
<dbReference type="Gene3D" id="1.20.1720.10">
    <property type="entry name" value="Multidrug resistance protein D"/>
    <property type="match status" value="1"/>
</dbReference>
<keyword evidence="5 8" id="KW-0812">Transmembrane</keyword>
<name>A0A556B174_9BURK</name>
<reference evidence="11 12" key="1">
    <citation type="submission" date="2019-07" db="EMBL/GenBank/DDBJ databases">
        <title>Qingshengfaniella alkalisoli gen. nov., sp. nov., isolated from saline soil.</title>
        <authorList>
            <person name="Xu L."/>
            <person name="Huang X.-X."/>
            <person name="Sun J.-Q."/>
        </authorList>
    </citation>
    <scope>NUCLEOTIDE SEQUENCE [LARGE SCALE GENOMIC DNA]</scope>
    <source>
        <strain evidence="11 12">DSM 27279</strain>
    </source>
</reference>
<protein>
    <recommendedName>
        <fullName evidence="8">Bcr/CflA family efflux transporter</fullName>
    </recommendedName>
</protein>
<feature type="transmembrane region" description="Helical" evidence="8">
    <location>
        <begin position="395"/>
        <end position="416"/>
    </location>
</feature>
<dbReference type="AlphaFoldDB" id="A0A556B174"/>
<keyword evidence="12" id="KW-1185">Reference proteome</keyword>
<evidence type="ECO:0000256" key="5">
    <source>
        <dbReference type="ARBA" id="ARBA00022692"/>
    </source>
</evidence>
<evidence type="ECO:0000256" key="8">
    <source>
        <dbReference type="RuleBase" id="RU365088"/>
    </source>
</evidence>
<comment type="subcellular location">
    <subcellularLocation>
        <location evidence="8">Cell inner membrane</location>
        <topology evidence="8">Multi-pass membrane protein</topology>
    </subcellularLocation>
    <subcellularLocation>
        <location evidence="1">Cell membrane</location>
        <topology evidence="1">Multi-pass membrane protein</topology>
    </subcellularLocation>
</comment>
<comment type="caution">
    <text evidence="11">The sequence shown here is derived from an EMBL/GenBank/DDBJ whole genome shotgun (WGS) entry which is preliminary data.</text>
</comment>
<dbReference type="Proteomes" id="UP000318405">
    <property type="component" value="Unassembled WGS sequence"/>
</dbReference>
<evidence type="ECO:0000256" key="6">
    <source>
        <dbReference type="ARBA" id="ARBA00022989"/>
    </source>
</evidence>
<feature type="transmembrane region" description="Helical" evidence="8">
    <location>
        <begin position="422"/>
        <end position="438"/>
    </location>
</feature>
<accession>A0A556B174</accession>
<dbReference type="NCBIfam" id="TIGR00710">
    <property type="entry name" value="efflux_Bcr_CflA"/>
    <property type="match status" value="1"/>
</dbReference>
<organism evidence="11 12">
    <name type="scientific">Verticiella sediminum</name>
    <dbReference type="NCBI Taxonomy" id="1247510"/>
    <lineage>
        <taxon>Bacteria</taxon>
        <taxon>Pseudomonadati</taxon>
        <taxon>Pseudomonadota</taxon>
        <taxon>Betaproteobacteria</taxon>
        <taxon>Burkholderiales</taxon>
        <taxon>Alcaligenaceae</taxon>
        <taxon>Verticiella</taxon>
    </lineage>
</organism>
<dbReference type="CDD" id="cd17320">
    <property type="entry name" value="MFS_MdfA_MDR_like"/>
    <property type="match status" value="1"/>
</dbReference>
<evidence type="ECO:0000256" key="1">
    <source>
        <dbReference type="ARBA" id="ARBA00004651"/>
    </source>
</evidence>
<evidence type="ECO:0000256" key="9">
    <source>
        <dbReference type="SAM" id="MobiDB-lite"/>
    </source>
</evidence>
<comment type="similarity">
    <text evidence="2 8">Belongs to the major facilitator superfamily. Bcr/CmlA family.</text>
</comment>
<evidence type="ECO:0000313" key="12">
    <source>
        <dbReference type="Proteomes" id="UP000318405"/>
    </source>
</evidence>
<dbReference type="SUPFAM" id="SSF103473">
    <property type="entry name" value="MFS general substrate transporter"/>
    <property type="match status" value="1"/>
</dbReference>
<keyword evidence="7 8" id="KW-0472">Membrane</keyword>
<keyword evidence="8" id="KW-0997">Cell inner membrane</keyword>